<gene>
    <name evidence="1" type="ORF">E4U91_35395</name>
</gene>
<dbReference type="Gene3D" id="2.40.50.390">
    <property type="entry name" value="Conjugative transposon protein, DUF961"/>
    <property type="match status" value="1"/>
</dbReference>
<dbReference type="RefSeq" id="WP_137311187.1">
    <property type="nucleotide sequence ID" value="NZ_SZNQ01000002.1"/>
</dbReference>
<name>A0A4U5W5B8_STRLS</name>
<dbReference type="EMBL" id="SZNQ01000002">
    <property type="protein sequence ID" value="TKS96666.1"/>
    <property type="molecule type" value="Genomic_DNA"/>
</dbReference>
<evidence type="ECO:0000313" key="1">
    <source>
        <dbReference type="EMBL" id="TKS96666.1"/>
    </source>
</evidence>
<dbReference type="AlphaFoldDB" id="A0A4U5W5B8"/>
<keyword evidence="2" id="KW-1185">Reference proteome</keyword>
<sequence>MKSLNTETIKYFIGDKFYFFKAAENFLYKDGKRTEEVDGIKVMIYGNENPGEFYVVKVAGTLEDVKGFAVHTPVVFDNLTGRFWAKRNGNFVTVELSMKADGITPEFNLK</sequence>
<protein>
    <submittedName>
        <fullName evidence="1">Uncharacterized protein</fullName>
    </submittedName>
</protein>
<organism evidence="1 2">
    <name type="scientific">Streptomyces lasalocidi</name>
    <name type="common">Streptomyces lasaliensis</name>
    <dbReference type="NCBI Taxonomy" id="324833"/>
    <lineage>
        <taxon>Bacteria</taxon>
        <taxon>Bacillati</taxon>
        <taxon>Actinomycetota</taxon>
        <taxon>Actinomycetes</taxon>
        <taxon>Kitasatosporales</taxon>
        <taxon>Streptomycetaceae</taxon>
        <taxon>Streptomyces</taxon>
    </lineage>
</organism>
<accession>A0A4U5W5B8</accession>
<proteinExistence type="predicted"/>
<reference evidence="1 2" key="1">
    <citation type="submission" date="2019-04" db="EMBL/GenBank/DDBJ databases">
        <title>Streptomyces lasaliensis sp. nov., an Actinomycete isolated from soil which produces the polyether antibiotic lasalocid.</title>
        <authorList>
            <person name="Erwin G."/>
            <person name="Haber C."/>
        </authorList>
    </citation>
    <scope>NUCLEOTIDE SEQUENCE [LARGE SCALE GENOMIC DNA]</scope>
    <source>
        <strain evidence="1 2">X-537</strain>
    </source>
</reference>
<dbReference type="Proteomes" id="UP000305929">
    <property type="component" value="Unassembled WGS sequence"/>
</dbReference>
<comment type="caution">
    <text evidence="1">The sequence shown here is derived from an EMBL/GenBank/DDBJ whole genome shotgun (WGS) entry which is preliminary data.</text>
</comment>
<dbReference type="InterPro" id="IPR038620">
    <property type="entry name" value="YdcP-like_sf"/>
</dbReference>
<evidence type="ECO:0000313" key="2">
    <source>
        <dbReference type="Proteomes" id="UP000305929"/>
    </source>
</evidence>